<dbReference type="InterPro" id="IPR012910">
    <property type="entry name" value="Plug_dom"/>
</dbReference>
<feature type="domain" description="TonB-dependent receptor plug" evidence="12">
    <location>
        <begin position="140"/>
        <end position="257"/>
    </location>
</feature>
<dbReference type="OrthoDB" id="830178at2"/>
<keyword evidence="14" id="KW-1185">Reference proteome</keyword>
<reference evidence="13 14" key="1">
    <citation type="submission" date="2016-10" db="EMBL/GenBank/DDBJ databases">
        <authorList>
            <person name="de Groot N.N."/>
        </authorList>
    </citation>
    <scope>NUCLEOTIDE SEQUENCE [LARGE SCALE GENOMIC DNA]</scope>
    <source>
        <strain evidence="13 14">Vu-144</strain>
    </source>
</reference>
<evidence type="ECO:0000259" key="12">
    <source>
        <dbReference type="Pfam" id="PF07715"/>
    </source>
</evidence>
<dbReference type="InterPro" id="IPR039426">
    <property type="entry name" value="TonB-dep_rcpt-like"/>
</dbReference>
<organism evidence="13 14">
    <name type="scientific">Arachidicoccus rhizosphaerae</name>
    <dbReference type="NCBI Taxonomy" id="551991"/>
    <lineage>
        <taxon>Bacteria</taxon>
        <taxon>Pseudomonadati</taxon>
        <taxon>Bacteroidota</taxon>
        <taxon>Chitinophagia</taxon>
        <taxon>Chitinophagales</taxon>
        <taxon>Chitinophagaceae</taxon>
        <taxon>Arachidicoccus</taxon>
    </lineage>
</organism>
<evidence type="ECO:0000256" key="7">
    <source>
        <dbReference type="ARBA" id="ARBA00023237"/>
    </source>
</evidence>
<gene>
    <name evidence="13" type="ORF">SAMN05192529_101333</name>
</gene>
<dbReference type="Proteomes" id="UP000199041">
    <property type="component" value="Unassembled WGS sequence"/>
</dbReference>
<evidence type="ECO:0000256" key="8">
    <source>
        <dbReference type="PROSITE-ProRule" id="PRU01360"/>
    </source>
</evidence>
<sequence length="1062" mass="117158">MHRTNIIFKVLPLTFFTALVFFTNVDAQNNVPTKLNSASVVKDTVFVNGVIRSAASKNAIGGISVSVPGYAAAISDDSGYFKIAVHDLQSVLYLSGDGLQDKQVALRGRNKVTVDLFEQGYNSQYASASLVFGKKPKDYIPYSIQAFSADNRWGQSVTETPDSYLQGKIAGLNVIRHSGTPGIGANMALNGINSFNATNQPLIVVDGVPFDNNEYGHSLVLGNMYNPLSDIDIKDIDNITVIKGGNSTYGTKGANGVILITTARSQELATRIDFAAYGGYNFLPSNLPVMNADDYRIMLSELLKTKGLSAEQIDDLPYMNDHKSADDYYTYHNNTDWQRQVLNSSYNNNYYLKVTGGDNIAKYALSLGYLTNGGVLKNADLNKYQMRFNGDLLLSKKLTASVNLGLVSTQQNLMEQGGEGVLSPLSIALIKAPFLGVNVRDDNGVASPNLSDYDTFRVSNPVAISNNMQGKNKSYRFTGTVKFNYELNDNFSIKTILGLTFDKMQEDMFVPEAGIVPDTLQTAVAFNRSGSNMARYSSFYNNTALSYTKQFNSNHKLQVDLGYRVENNKYENEYGHGYNSATDEFVSVGMGSSSLRTVGGSNGKWNWMNNYLHGDYSIKDRYYIALNVAADASSRFGKQAPDGLSLGGVKFALNPSLALGWLISSEQFFKNVRFVDNLKLRASFSRVGNDDIGNYSARTYYESQNLVGSQGIVRGNIGNPALEWETTDQLNVGLDAALFNERLNFSFDYFHNKSYNVITIDQTAEYVGIDNIVSNNSTLGNNGINLALNARLINHKFKWDFGINLGKYTNKVSKFPIGALLTDYVGATYITKAGAAANQFYGFKTQGVFSSDAEAQASGLQYEDAAGNIVSFAGGDVKFYDKDGNHIINDADRVVIGNPNPTLFGGISNDFSWKHWTLNTLFTFSQGNDIYNYTRMQLESMSNYNNQSDAVNNRWRYDGQQTSVPRAAWGDPAGNARFSDRWIEDGSYLRLRTVTLSYDIPVKTATLKYVRIYLTGNNLFTWTKYLGYDPEFSSTNSLYGQGVDLGLAPVYKTVQAGVRLGF</sequence>
<dbReference type="InterPro" id="IPR037066">
    <property type="entry name" value="Plug_dom_sf"/>
</dbReference>
<dbReference type="Pfam" id="PF00593">
    <property type="entry name" value="TonB_dep_Rec_b-barrel"/>
    <property type="match status" value="1"/>
</dbReference>
<dbReference type="NCBIfam" id="TIGR04056">
    <property type="entry name" value="OMP_RagA_SusC"/>
    <property type="match status" value="1"/>
</dbReference>
<accession>A0A1H3VP82</accession>
<feature type="chain" id="PRO_5011644883" evidence="10">
    <location>
        <begin position="28"/>
        <end position="1062"/>
    </location>
</feature>
<evidence type="ECO:0000256" key="9">
    <source>
        <dbReference type="RuleBase" id="RU003357"/>
    </source>
</evidence>
<dbReference type="AlphaFoldDB" id="A0A1H3VP82"/>
<keyword evidence="4 8" id="KW-0812">Transmembrane</keyword>
<dbReference type="PROSITE" id="PS52016">
    <property type="entry name" value="TONB_DEPENDENT_REC_3"/>
    <property type="match status" value="1"/>
</dbReference>
<evidence type="ECO:0000256" key="3">
    <source>
        <dbReference type="ARBA" id="ARBA00022452"/>
    </source>
</evidence>
<keyword evidence="2 8" id="KW-0813">Transport</keyword>
<dbReference type="InterPro" id="IPR036942">
    <property type="entry name" value="Beta-barrel_TonB_sf"/>
</dbReference>
<dbReference type="GO" id="GO:0009279">
    <property type="term" value="C:cell outer membrane"/>
    <property type="evidence" value="ECO:0007669"/>
    <property type="project" value="UniProtKB-SubCell"/>
</dbReference>
<dbReference type="Gene3D" id="2.40.170.20">
    <property type="entry name" value="TonB-dependent receptor, beta-barrel domain"/>
    <property type="match status" value="1"/>
</dbReference>
<dbReference type="InterPro" id="IPR000531">
    <property type="entry name" value="Beta-barrel_TonB"/>
</dbReference>
<name>A0A1H3VP82_9BACT</name>
<protein>
    <submittedName>
        <fullName evidence="13">TonB-linked outer membrane protein, SusC/RagA family</fullName>
    </submittedName>
</protein>
<evidence type="ECO:0000256" key="4">
    <source>
        <dbReference type="ARBA" id="ARBA00022692"/>
    </source>
</evidence>
<keyword evidence="7 8" id="KW-0998">Cell outer membrane</keyword>
<keyword evidence="5 9" id="KW-0798">TonB box</keyword>
<keyword evidence="6 8" id="KW-0472">Membrane</keyword>
<evidence type="ECO:0000256" key="6">
    <source>
        <dbReference type="ARBA" id="ARBA00023136"/>
    </source>
</evidence>
<evidence type="ECO:0000259" key="11">
    <source>
        <dbReference type="Pfam" id="PF00593"/>
    </source>
</evidence>
<comment type="similarity">
    <text evidence="8 9">Belongs to the TonB-dependent receptor family.</text>
</comment>
<keyword evidence="3 8" id="KW-1134">Transmembrane beta strand</keyword>
<dbReference type="InterPro" id="IPR023996">
    <property type="entry name" value="TonB-dep_OMP_SusC/RagA"/>
</dbReference>
<evidence type="ECO:0000256" key="10">
    <source>
        <dbReference type="SAM" id="SignalP"/>
    </source>
</evidence>
<dbReference type="Pfam" id="PF07715">
    <property type="entry name" value="Plug"/>
    <property type="match status" value="1"/>
</dbReference>
<feature type="signal peptide" evidence="10">
    <location>
        <begin position="1"/>
        <end position="27"/>
    </location>
</feature>
<dbReference type="SUPFAM" id="SSF56935">
    <property type="entry name" value="Porins"/>
    <property type="match status" value="1"/>
</dbReference>
<dbReference type="RefSeq" id="WP_091392467.1">
    <property type="nucleotide sequence ID" value="NZ_FNQY01000001.1"/>
</dbReference>
<dbReference type="Gene3D" id="2.170.130.10">
    <property type="entry name" value="TonB-dependent receptor, plug domain"/>
    <property type="match status" value="1"/>
</dbReference>
<evidence type="ECO:0000256" key="2">
    <source>
        <dbReference type="ARBA" id="ARBA00022448"/>
    </source>
</evidence>
<proteinExistence type="inferred from homology"/>
<evidence type="ECO:0000256" key="5">
    <source>
        <dbReference type="ARBA" id="ARBA00023077"/>
    </source>
</evidence>
<feature type="domain" description="TonB-dependent receptor-like beta-barrel" evidence="11">
    <location>
        <begin position="449"/>
        <end position="1019"/>
    </location>
</feature>
<evidence type="ECO:0000256" key="1">
    <source>
        <dbReference type="ARBA" id="ARBA00004571"/>
    </source>
</evidence>
<comment type="subcellular location">
    <subcellularLocation>
        <location evidence="1 8">Cell outer membrane</location>
        <topology evidence="1 8">Multi-pass membrane protein</topology>
    </subcellularLocation>
</comment>
<keyword evidence="10" id="KW-0732">Signal</keyword>
<dbReference type="STRING" id="551991.SAMN05192529_101333"/>
<dbReference type="EMBL" id="FNQY01000001">
    <property type="protein sequence ID" value="SDZ76625.1"/>
    <property type="molecule type" value="Genomic_DNA"/>
</dbReference>
<evidence type="ECO:0000313" key="14">
    <source>
        <dbReference type="Proteomes" id="UP000199041"/>
    </source>
</evidence>
<evidence type="ECO:0000313" key="13">
    <source>
        <dbReference type="EMBL" id="SDZ76625.1"/>
    </source>
</evidence>